<dbReference type="VEuPathDB" id="VectorBase:GPPI042533"/>
<evidence type="ECO:0000313" key="1">
    <source>
        <dbReference type="EnsemblMetazoa" id="GPPI042533-PA"/>
    </source>
</evidence>
<sequence length="129" mass="14244">MHIFADTTMASYAVTNNNLIFASLLFILQFLCSACCCCSAIICNAKYLITFAALLPEETPRRSLFKKKKKGKGEDSQLVWNHTTSALFEGTQLCTLNEYGQKKQAANQMNIGCCPFCIAVKVDSSVLKV</sequence>
<reference evidence="1" key="2">
    <citation type="submission" date="2020-05" db="UniProtKB">
        <authorList>
            <consortium name="EnsemblMetazoa"/>
        </authorList>
    </citation>
    <scope>IDENTIFICATION</scope>
    <source>
        <strain evidence="1">IAEA</strain>
    </source>
</reference>
<name>A0A1B0BWB3_9MUSC</name>
<dbReference type="EMBL" id="JXJN01021693">
    <property type="status" value="NOT_ANNOTATED_CDS"/>
    <property type="molecule type" value="Genomic_DNA"/>
</dbReference>
<evidence type="ECO:0000313" key="2">
    <source>
        <dbReference type="Proteomes" id="UP000092460"/>
    </source>
</evidence>
<dbReference type="AlphaFoldDB" id="A0A1B0BWB3"/>
<organism evidence="1 2">
    <name type="scientific">Glossina palpalis gambiensis</name>
    <dbReference type="NCBI Taxonomy" id="67801"/>
    <lineage>
        <taxon>Eukaryota</taxon>
        <taxon>Metazoa</taxon>
        <taxon>Ecdysozoa</taxon>
        <taxon>Arthropoda</taxon>
        <taxon>Hexapoda</taxon>
        <taxon>Insecta</taxon>
        <taxon>Pterygota</taxon>
        <taxon>Neoptera</taxon>
        <taxon>Endopterygota</taxon>
        <taxon>Diptera</taxon>
        <taxon>Brachycera</taxon>
        <taxon>Muscomorpha</taxon>
        <taxon>Hippoboscoidea</taxon>
        <taxon>Glossinidae</taxon>
        <taxon>Glossina</taxon>
    </lineage>
</organism>
<proteinExistence type="predicted"/>
<reference evidence="2" key="1">
    <citation type="submission" date="2015-01" db="EMBL/GenBank/DDBJ databases">
        <authorList>
            <person name="Aksoy S."/>
            <person name="Warren W."/>
            <person name="Wilson R.K."/>
        </authorList>
    </citation>
    <scope>NUCLEOTIDE SEQUENCE [LARGE SCALE GENOMIC DNA]</scope>
    <source>
        <strain evidence="2">IAEA</strain>
    </source>
</reference>
<dbReference type="EnsemblMetazoa" id="GPPI042533-RA">
    <property type="protein sequence ID" value="GPPI042533-PA"/>
    <property type="gene ID" value="GPPI042533"/>
</dbReference>
<protein>
    <submittedName>
        <fullName evidence="1">Uncharacterized protein</fullName>
    </submittedName>
</protein>
<keyword evidence="2" id="KW-1185">Reference proteome</keyword>
<accession>A0A1B0BWB3</accession>
<dbReference type="Proteomes" id="UP000092460">
    <property type="component" value="Unassembled WGS sequence"/>
</dbReference>